<dbReference type="Proteomes" id="UP000261284">
    <property type="component" value="Unassembled WGS sequence"/>
</dbReference>
<evidence type="ECO:0000313" key="2">
    <source>
        <dbReference type="Proteomes" id="UP000261284"/>
    </source>
</evidence>
<sequence length="67" mass="7609">MELFIFCIVYLAGLAIAILLQIRIIRHAVNAKEQLLHQRTQTQLLTLMAKKMGVTDSELFIALNDIV</sequence>
<gene>
    <name evidence="1" type="ORF">DXN05_16855</name>
</gene>
<reference evidence="1 2" key="1">
    <citation type="submission" date="2018-08" db="EMBL/GenBank/DDBJ databases">
        <title>Chitinophagaceae sp. K23C18032701, a novel bacterium isolated from forest soil.</title>
        <authorList>
            <person name="Wang C."/>
        </authorList>
    </citation>
    <scope>NUCLEOTIDE SEQUENCE [LARGE SCALE GENOMIC DNA]</scope>
    <source>
        <strain evidence="1 2">K23C18032701</strain>
    </source>
</reference>
<dbReference type="RefSeq" id="WP_116848436.1">
    <property type="nucleotide sequence ID" value="NZ_QTJU01000006.1"/>
</dbReference>
<dbReference type="EMBL" id="QTJU01000006">
    <property type="protein sequence ID" value="RFM27132.1"/>
    <property type="molecule type" value="Genomic_DNA"/>
</dbReference>
<keyword evidence="2" id="KW-1185">Reference proteome</keyword>
<comment type="caution">
    <text evidence="1">The sequence shown here is derived from an EMBL/GenBank/DDBJ whole genome shotgun (WGS) entry which is preliminary data.</text>
</comment>
<protein>
    <submittedName>
        <fullName evidence="1">Uncharacterized protein</fullName>
    </submittedName>
</protein>
<accession>A0A3E1NGW4</accession>
<organism evidence="1 2">
    <name type="scientific">Deminuibacter soli</name>
    <dbReference type="NCBI Taxonomy" id="2291815"/>
    <lineage>
        <taxon>Bacteria</taxon>
        <taxon>Pseudomonadati</taxon>
        <taxon>Bacteroidota</taxon>
        <taxon>Chitinophagia</taxon>
        <taxon>Chitinophagales</taxon>
        <taxon>Chitinophagaceae</taxon>
        <taxon>Deminuibacter</taxon>
    </lineage>
</organism>
<evidence type="ECO:0000313" key="1">
    <source>
        <dbReference type="EMBL" id="RFM27132.1"/>
    </source>
</evidence>
<proteinExistence type="predicted"/>
<dbReference type="AlphaFoldDB" id="A0A3E1NGW4"/>
<name>A0A3E1NGW4_9BACT</name>